<dbReference type="PROSITE" id="PS00018">
    <property type="entry name" value="EF_HAND_1"/>
    <property type="match status" value="2"/>
</dbReference>
<dbReference type="RefSeq" id="XP_004182988.1">
    <property type="nucleotide sequence ID" value="XM_004182940.1"/>
</dbReference>
<dbReference type="Gene3D" id="1.10.238.10">
    <property type="entry name" value="EF-hand"/>
    <property type="match status" value="1"/>
</dbReference>
<evidence type="ECO:0000313" key="4">
    <source>
        <dbReference type="Proteomes" id="UP000014680"/>
    </source>
</evidence>
<accession>L7FL87</accession>
<name>L7FL87_ENTIV</name>
<evidence type="ECO:0000313" key="3">
    <source>
        <dbReference type="EMBL" id="ELP83642.1"/>
    </source>
</evidence>
<dbReference type="Pfam" id="PF13499">
    <property type="entry name" value="EF-hand_7"/>
    <property type="match status" value="1"/>
</dbReference>
<organism evidence="3 4">
    <name type="scientific">Entamoeba invadens IP1</name>
    <dbReference type="NCBI Taxonomy" id="370355"/>
    <lineage>
        <taxon>Eukaryota</taxon>
        <taxon>Amoebozoa</taxon>
        <taxon>Evosea</taxon>
        <taxon>Archamoebae</taxon>
        <taxon>Mastigamoebida</taxon>
        <taxon>Entamoebidae</taxon>
        <taxon>Entamoeba</taxon>
    </lineage>
</organism>
<dbReference type="KEGG" id="eiv:EIN_200800"/>
<dbReference type="InterPro" id="IPR011992">
    <property type="entry name" value="EF-hand-dom_pair"/>
</dbReference>
<dbReference type="SUPFAM" id="SSF47473">
    <property type="entry name" value="EF-hand"/>
    <property type="match status" value="1"/>
</dbReference>
<keyword evidence="4" id="KW-1185">Reference proteome</keyword>
<gene>
    <name evidence="3" type="ORF">EIN_200800</name>
</gene>
<dbReference type="GeneID" id="14882616"/>
<protein>
    <recommendedName>
        <fullName evidence="2">EF-hand domain-containing protein</fullName>
    </recommendedName>
</protein>
<dbReference type="OrthoDB" id="26525at2759"/>
<evidence type="ECO:0000259" key="2">
    <source>
        <dbReference type="PROSITE" id="PS50222"/>
    </source>
</evidence>
<evidence type="ECO:0000256" key="1">
    <source>
        <dbReference type="ARBA" id="ARBA00022837"/>
    </source>
</evidence>
<sequence length="160" mass="18496">MSASAIYEKLKNADGSVPVSQLIDGFSSAFVNKVTSKVNHKDVVNNFKILSLYITSDPNKKIFSKEEAETFVSICNDYAQEDSQEKDYFTRFMFKCTDKDHNGYIDREEFKKFFKVLQSKIFDHAGDLKNIVPDEFFDEVDENKDGKISYEEFNKVFGED</sequence>
<dbReference type="GO" id="GO:0005509">
    <property type="term" value="F:calcium ion binding"/>
    <property type="evidence" value="ECO:0007669"/>
    <property type="project" value="InterPro"/>
</dbReference>
<feature type="domain" description="EF-hand" evidence="2">
    <location>
        <begin position="91"/>
        <end position="120"/>
    </location>
</feature>
<keyword evidence="1" id="KW-0106">Calcium</keyword>
<dbReference type="InterPro" id="IPR002048">
    <property type="entry name" value="EF_hand_dom"/>
</dbReference>
<dbReference type="Proteomes" id="UP000014680">
    <property type="component" value="Unassembled WGS sequence"/>
</dbReference>
<dbReference type="EMBL" id="KB207244">
    <property type="protein sequence ID" value="ELP83642.1"/>
    <property type="molecule type" value="Genomic_DNA"/>
</dbReference>
<dbReference type="CDD" id="cd00051">
    <property type="entry name" value="EFh"/>
    <property type="match status" value="1"/>
</dbReference>
<feature type="domain" description="EF-hand" evidence="2">
    <location>
        <begin position="128"/>
        <end position="160"/>
    </location>
</feature>
<dbReference type="InterPro" id="IPR018247">
    <property type="entry name" value="EF_Hand_1_Ca_BS"/>
</dbReference>
<proteinExistence type="predicted"/>
<dbReference type="PROSITE" id="PS50222">
    <property type="entry name" value="EF_HAND_2"/>
    <property type="match status" value="2"/>
</dbReference>
<reference evidence="3 4" key="1">
    <citation type="submission" date="2012-10" db="EMBL/GenBank/DDBJ databases">
        <authorList>
            <person name="Zafar N."/>
            <person name="Inman J."/>
            <person name="Hall N."/>
            <person name="Lorenzi H."/>
            <person name="Caler E."/>
        </authorList>
    </citation>
    <scope>NUCLEOTIDE SEQUENCE [LARGE SCALE GENOMIC DNA]</scope>
    <source>
        <strain evidence="3 4">IP1</strain>
    </source>
</reference>
<dbReference type="VEuPathDB" id="AmoebaDB:EIN_200800"/>
<dbReference type="SMART" id="SM00054">
    <property type="entry name" value="EFh"/>
    <property type="match status" value="2"/>
</dbReference>
<dbReference type="AlphaFoldDB" id="L7FL87"/>